<dbReference type="AlphaFoldDB" id="A0A9N8DQ35"/>
<evidence type="ECO:0000256" key="2">
    <source>
        <dbReference type="SAM" id="Phobius"/>
    </source>
</evidence>
<organism evidence="3 4">
    <name type="scientific">Seminavis robusta</name>
    <dbReference type="NCBI Taxonomy" id="568900"/>
    <lineage>
        <taxon>Eukaryota</taxon>
        <taxon>Sar</taxon>
        <taxon>Stramenopiles</taxon>
        <taxon>Ochrophyta</taxon>
        <taxon>Bacillariophyta</taxon>
        <taxon>Bacillariophyceae</taxon>
        <taxon>Bacillariophycidae</taxon>
        <taxon>Naviculales</taxon>
        <taxon>Naviculaceae</taxon>
        <taxon>Seminavis</taxon>
    </lineage>
</organism>
<sequence length="406" mass="45052">LKALTADNMGPSAPLDDIYRKQEQAIPSERFKKPPATPGADSKLSMDAFALMGDNKGLASPLEEIYKSKKLTDDSSDLQRPSDRYKKPDSPMTAAPDTSFKLIQPLTGDSQDIVSPLEDIYSHRKQIHEFKGAKTTAKAGPFTTAKAVPKPAVKPGPKTSAKAVPLMSPDTSRVQRAFPRAQPQKKATMNDLPAAPLPTQKNVTIAKATKEAEKEDDNDDDEDDKDQTPKPGRRDMNKPISFFDMQKAWKDSTNSKAFSLLGPKKSVALFQKKKKPLVVDALVDPTVGKQETRNPLKGLLSRVTSKLDLLRRRKKAPPLSFEGGNGDDHDWKKQIMATSTTLYSTQLSLPSTGRHDEVVESRRILLQFAVSALLYPILLRWVRSSIVLTAVVLPHCWLLSRRRDHR</sequence>
<feature type="compositionally biased region" description="Basic and acidic residues" evidence="1">
    <location>
        <begin position="80"/>
        <end position="89"/>
    </location>
</feature>
<feature type="compositionally biased region" description="Low complexity" evidence="1">
    <location>
        <begin position="143"/>
        <end position="159"/>
    </location>
</feature>
<dbReference type="EMBL" id="CAICTM010000258">
    <property type="protein sequence ID" value="CAB9506220.1"/>
    <property type="molecule type" value="Genomic_DNA"/>
</dbReference>
<feature type="compositionally biased region" description="Basic and acidic residues" evidence="1">
    <location>
        <begin position="226"/>
        <end position="237"/>
    </location>
</feature>
<name>A0A9N8DQ35_9STRA</name>
<feature type="region of interest" description="Disordered" evidence="1">
    <location>
        <begin position="25"/>
        <end position="44"/>
    </location>
</feature>
<evidence type="ECO:0000313" key="3">
    <source>
        <dbReference type="EMBL" id="CAB9506220.1"/>
    </source>
</evidence>
<keyword evidence="2" id="KW-1133">Transmembrane helix</keyword>
<comment type="caution">
    <text evidence="3">The sequence shown here is derived from an EMBL/GenBank/DDBJ whole genome shotgun (WGS) entry which is preliminary data.</text>
</comment>
<accession>A0A9N8DQ35</accession>
<keyword evidence="2" id="KW-0472">Membrane</keyword>
<evidence type="ECO:0000256" key="1">
    <source>
        <dbReference type="SAM" id="MobiDB-lite"/>
    </source>
</evidence>
<feature type="non-terminal residue" evidence="3">
    <location>
        <position position="1"/>
    </location>
</feature>
<feature type="compositionally biased region" description="Acidic residues" evidence="1">
    <location>
        <begin position="214"/>
        <end position="225"/>
    </location>
</feature>
<reference evidence="3" key="1">
    <citation type="submission" date="2020-06" db="EMBL/GenBank/DDBJ databases">
        <authorList>
            <consortium name="Plant Systems Biology data submission"/>
        </authorList>
    </citation>
    <scope>NUCLEOTIDE SEQUENCE</scope>
    <source>
        <strain evidence="3">D6</strain>
    </source>
</reference>
<keyword evidence="2" id="KW-0812">Transmembrane</keyword>
<gene>
    <name evidence="3" type="ORF">SEMRO_259_G101210.1</name>
</gene>
<protein>
    <submittedName>
        <fullName evidence="3">Uncharacterized protein</fullName>
    </submittedName>
</protein>
<keyword evidence="4" id="KW-1185">Reference proteome</keyword>
<proteinExistence type="predicted"/>
<dbReference type="Proteomes" id="UP001153069">
    <property type="component" value="Unassembled WGS sequence"/>
</dbReference>
<feature type="region of interest" description="Disordered" evidence="1">
    <location>
        <begin position="132"/>
        <end position="240"/>
    </location>
</feature>
<feature type="transmembrane region" description="Helical" evidence="2">
    <location>
        <begin position="381"/>
        <end position="400"/>
    </location>
</feature>
<evidence type="ECO:0000313" key="4">
    <source>
        <dbReference type="Proteomes" id="UP001153069"/>
    </source>
</evidence>
<feature type="region of interest" description="Disordered" evidence="1">
    <location>
        <begin position="68"/>
        <end position="99"/>
    </location>
</feature>